<keyword evidence="3" id="KW-1185">Reference proteome</keyword>
<dbReference type="EMBL" id="JAAIUW010000005">
    <property type="protein sequence ID" value="KAF7832905.1"/>
    <property type="molecule type" value="Genomic_DNA"/>
</dbReference>
<evidence type="ECO:0000313" key="2">
    <source>
        <dbReference type="EMBL" id="KAF7832905.1"/>
    </source>
</evidence>
<dbReference type="Proteomes" id="UP000634136">
    <property type="component" value="Unassembled WGS sequence"/>
</dbReference>
<gene>
    <name evidence="2" type="ORF">G2W53_015238</name>
</gene>
<protein>
    <submittedName>
        <fullName evidence="2">Uncharacterized protein</fullName>
    </submittedName>
</protein>
<sequence>MAMDPPSMQKLSPSKEDPWPLDRSLGAVVLL</sequence>
<proteinExistence type="predicted"/>
<evidence type="ECO:0000256" key="1">
    <source>
        <dbReference type="SAM" id="MobiDB-lite"/>
    </source>
</evidence>
<accession>A0A835C782</accession>
<organism evidence="2 3">
    <name type="scientific">Senna tora</name>
    <dbReference type="NCBI Taxonomy" id="362788"/>
    <lineage>
        <taxon>Eukaryota</taxon>
        <taxon>Viridiplantae</taxon>
        <taxon>Streptophyta</taxon>
        <taxon>Embryophyta</taxon>
        <taxon>Tracheophyta</taxon>
        <taxon>Spermatophyta</taxon>
        <taxon>Magnoliopsida</taxon>
        <taxon>eudicotyledons</taxon>
        <taxon>Gunneridae</taxon>
        <taxon>Pentapetalae</taxon>
        <taxon>rosids</taxon>
        <taxon>fabids</taxon>
        <taxon>Fabales</taxon>
        <taxon>Fabaceae</taxon>
        <taxon>Caesalpinioideae</taxon>
        <taxon>Cassia clade</taxon>
        <taxon>Senna</taxon>
    </lineage>
</organism>
<comment type="caution">
    <text evidence="2">The sequence shown here is derived from an EMBL/GenBank/DDBJ whole genome shotgun (WGS) entry which is preliminary data.</text>
</comment>
<name>A0A835C782_9FABA</name>
<dbReference type="AlphaFoldDB" id="A0A835C782"/>
<reference evidence="2" key="1">
    <citation type="submission" date="2020-09" db="EMBL/GenBank/DDBJ databases">
        <title>Genome-Enabled Discovery of Anthraquinone Biosynthesis in Senna tora.</title>
        <authorList>
            <person name="Kang S.-H."/>
            <person name="Pandey R.P."/>
            <person name="Lee C.-M."/>
            <person name="Sim J.-S."/>
            <person name="Jeong J.-T."/>
            <person name="Choi B.-S."/>
            <person name="Jung M."/>
            <person name="Ginzburg D."/>
            <person name="Zhao K."/>
            <person name="Won S.Y."/>
            <person name="Oh T.-J."/>
            <person name="Yu Y."/>
            <person name="Kim N.-H."/>
            <person name="Lee O.R."/>
            <person name="Lee T.-H."/>
            <person name="Bashyal P."/>
            <person name="Kim T.-S."/>
            <person name="Lee W.-H."/>
            <person name="Kawkins C."/>
            <person name="Kim C.-K."/>
            <person name="Kim J.S."/>
            <person name="Ahn B.O."/>
            <person name="Rhee S.Y."/>
            <person name="Sohng J.K."/>
        </authorList>
    </citation>
    <scope>NUCLEOTIDE SEQUENCE</scope>
    <source>
        <tissue evidence="2">Leaf</tissue>
    </source>
</reference>
<feature type="region of interest" description="Disordered" evidence="1">
    <location>
        <begin position="1"/>
        <end position="20"/>
    </location>
</feature>
<evidence type="ECO:0000313" key="3">
    <source>
        <dbReference type="Proteomes" id="UP000634136"/>
    </source>
</evidence>